<feature type="domain" description="Glycoside hydrolase family 2" evidence="9">
    <location>
        <begin position="712"/>
        <end position="812"/>
    </location>
</feature>
<dbReference type="InterPro" id="IPR008979">
    <property type="entry name" value="Galactose-bd-like_sf"/>
</dbReference>
<feature type="domain" description="Glycosyl hydrolases family 2 sugar binding" evidence="7">
    <location>
        <begin position="98"/>
        <end position="191"/>
    </location>
</feature>
<keyword evidence="4" id="KW-0732">Signal</keyword>
<dbReference type="Proteomes" id="UP000315750">
    <property type="component" value="Chromosome"/>
</dbReference>
<evidence type="ECO:0000256" key="2">
    <source>
        <dbReference type="ARBA" id="ARBA00022801"/>
    </source>
</evidence>
<dbReference type="AlphaFoldDB" id="A0A518AJV5"/>
<evidence type="ECO:0000256" key="3">
    <source>
        <dbReference type="ARBA" id="ARBA00023295"/>
    </source>
</evidence>
<dbReference type="Pfam" id="PF00703">
    <property type="entry name" value="Glyco_hydro_2"/>
    <property type="match status" value="1"/>
</dbReference>
<accession>A0A518AJV5</accession>
<reference evidence="10 11" key="1">
    <citation type="submission" date="2019-02" db="EMBL/GenBank/DDBJ databases">
        <title>Deep-cultivation of Planctomycetes and their phenomic and genomic characterization uncovers novel biology.</title>
        <authorList>
            <person name="Wiegand S."/>
            <person name="Jogler M."/>
            <person name="Boedeker C."/>
            <person name="Pinto D."/>
            <person name="Vollmers J."/>
            <person name="Rivas-Marin E."/>
            <person name="Kohn T."/>
            <person name="Peeters S.H."/>
            <person name="Heuer A."/>
            <person name="Rast P."/>
            <person name="Oberbeckmann S."/>
            <person name="Bunk B."/>
            <person name="Jeske O."/>
            <person name="Meyerdierks A."/>
            <person name="Storesund J.E."/>
            <person name="Kallscheuer N."/>
            <person name="Luecker S."/>
            <person name="Lage O.M."/>
            <person name="Pohl T."/>
            <person name="Merkel B.J."/>
            <person name="Hornburger P."/>
            <person name="Mueller R.-W."/>
            <person name="Bruemmer F."/>
            <person name="Labrenz M."/>
            <person name="Spormann A.M."/>
            <person name="Op den Camp H."/>
            <person name="Overmann J."/>
            <person name="Amann R."/>
            <person name="Jetten M.S.M."/>
            <person name="Mascher T."/>
            <person name="Medema M.H."/>
            <person name="Devos D.P."/>
            <person name="Kaster A.-K."/>
            <person name="Ovreas L."/>
            <person name="Rohde M."/>
            <person name="Galperin M.Y."/>
            <person name="Jogler C."/>
        </authorList>
    </citation>
    <scope>NUCLEOTIDE SEQUENCE [LARGE SCALE GENOMIC DNA]</scope>
    <source>
        <strain evidence="10 11">Pan181</strain>
    </source>
</reference>
<keyword evidence="2 10" id="KW-0378">Hydrolase</keyword>
<dbReference type="InterPro" id="IPR036156">
    <property type="entry name" value="Beta-gal/glucu_dom_sf"/>
</dbReference>
<keyword evidence="11" id="KW-1185">Reference proteome</keyword>
<evidence type="ECO:0000256" key="1">
    <source>
        <dbReference type="ARBA" id="ARBA00007401"/>
    </source>
</evidence>
<dbReference type="InterPro" id="IPR051913">
    <property type="entry name" value="GH2_Domain-Containing"/>
</dbReference>
<dbReference type="GO" id="GO:0004565">
    <property type="term" value="F:beta-galactosidase activity"/>
    <property type="evidence" value="ECO:0007669"/>
    <property type="project" value="UniProtKB-EC"/>
</dbReference>
<feature type="signal peptide" evidence="4">
    <location>
        <begin position="1"/>
        <end position="37"/>
    </location>
</feature>
<dbReference type="RefSeq" id="WP_145245912.1">
    <property type="nucleotide sequence ID" value="NZ_CP036278.1"/>
</dbReference>
<dbReference type="GO" id="GO:0005975">
    <property type="term" value="P:carbohydrate metabolic process"/>
    <property type="evidence" value="ECO:0007669"/>
    <property type="project" value="InterPro"/>
</dbReference>
<evidence type="ECO:0000313" key="10">
    <source>
        <dbReference type="EMBL" id="QDU54995.1"/>
    </source>
</evidence>
<dbReference type="Gene3D" id="2.60.40.10">
    <property type="entry name" value="Immunoglobulins"/>
    <property type="match status" value="3"/>
</dbReference>
<dbReference type="Gene3D" id="3.20.20.80">
    <property type="entry name" value="Glycosidases"/>
    <property type="match status" value="1"/>
</dbReference>
<name>A0A518AJV5_9BACT</name>
<dbReference type="PANTHER" id="PTHR42732">
    <property type="entry name" value="BETA-GALACTOSIDASE"/>
    <property type="match status" value="1"/>
</dbReference>
<dbReference type="Pfam" id="PF18565">
    <property type="entry name" value="Glyco_hydro2_C5"/>
    <property type="match status" value="1"/>
</dbReference>
<protein>
    <submittedName>
        <fullName evidence="10">Beta-galactosidase</fullName>
        <ecNumber evidence="10">3.2.1.23</ecNumber>
    </submittedName>
</protein>
<dbReference type="InterPro" id="IPR013783">
    <property type="entry name" value="Ig-like_fold"/>
</dbReference>
<dbReference type="OrthoDB" id="9762066at2"/>
<dbReference type="KEGG" id="amuc:Pan181_11800"/>
<feature type="domain" description="Glycoside hydrolase family 2 catalytic" evidence="6">
    <location>
        <begin position="314"/>
        <end position="502"/>
    </location>
</feature>
<feature type="domain" description="Glycoside hydrolase family 2 immunoglobulin-like beta-sandwich" evidence="5">
    <location>
        <begin position="203"/>
        <end position="307"/>
    </location>
</feature>
<dbReference type="SUPFAM" id="SSF51445">
    <property type="entry name" value="(Trans)glycosidases"/>
    <property type="match status" value="1"/>
</dbReference>
<evidence type="ECO:0000259" key="9">
    <source>
        <dbReference type="Pfam" id="PF18565"/>
    </source>
</evidence>
<feature type="domain" description="DUF4982" evidence="8">
    <location>
        <begin position="642"/>
        <end position="699"/>
    </location>
</feature>
<dbReference type="Pfam" id="PF16355">
    <property type="entry name" value="DUF4982"/>
    <property type="match status" value="1"/>
</dbReference>
<evidence type="ECO:0000259" key="5">
    <source>
        <dbReference type="Pfam" id="PF00703"/>
    </source>
</evidence>
<dbReference type="Pfam" id="PF02837">
    <property type="entry name" value="Glyco_hydro_2_N"/>
    <property type="match status" value="1"/>
</dbReference>
<dbReference type="PANTHER" id="PTHR42732:SF1">
    <property type="entry name" value="BETA-MANNOSIDASE"/>
    <property type="match status" value="1"/>
</dbReference>
<dbReference type="SUPFAM" id="SSF49303">
    <property type="entry name" value="beta-Galactosidase/glucuronidase domain"/>
    <property type="match status" value="1"/>
</dbReference>
<proteinExistence type="inferred from homology"/>
<evidence type="ECO:0000259" key="8">
    <source>
        <dbReference type="Pfam" id="PF16355"/>
    </source>
</evidence>
<dbReference type="Gene3D" id="2.60.120.260">
    <property type="entry name" value="Galactose-binding domain-like"/>
    <property type="match status" value="1"/>
</dbReference>
<organism evidence="10 11">
    <name type="scientific">Aeoliella mucimassa</name>
    <dbReference type="NCBI Taxonomy" id="2527972"/>
    <lineage>
        <taxon>Bacteria</taxon>
        <taxon>Pseudomonadati</taxon>
        <taxon>Planctomycetota</taxon>
        <taxon>Planctomycetia</taxon>
        <taxon>Pirellulales</taxon>
        <taxon>Lacipirellulaceae</taxon>
        <taxon>Aeoliella</taxon>
    </lineage>
</organism>
<dbReference type="EC" id="3.2.1.23" evidence="10"/>
<dbReference type="Pfam" id="PF02836">
    <property type="entry name" value="Glyco_hydro_2_C"/>
    <property type="match status" value="1"/>
</dbReference>
<dbReference type="InterPro" id="IPR040605">
    <property type="entry name" value="Glyco_hydro2_dom5"/>
</dbReference>
<dbReference type="InterPro" id="IPR006103">
    <property type="entry name" value="Glyco_hydro_2_cat"/>
</dbReference>
<keyword evidence="3 10" id="KW-0326">Glycosidase</keyword>
<evidence type="ECO:0000259" key="6">
    <source>
        <dbReference type="Pfam" id="PF02836"/>
    </source>
</evidence>
<evidence type="ECO:0000313" key="11">
    <source>
        <dbReference type="Proteomes" id="UP000315750"/>
    </source>
</evidence>
<dbReference type="InterPro" id="IPR006101">
    <property type="entry name" value="Glyco_hydro_2"/>
</dbReference>
<evidence type="ECO:0000256" key="4">
    <source>
        <dbReference type="SAM" id="SignalP"/>
    </source>
</evidence>
<feature type="chain" id="PRO_5021938875" evidence="4">
    <location>
        <begin position="38"/>
        <end position="820"/>
    </location>
</feature>
<dbReference type="InterPro" id="IPR008964">
    <property type="entry name" value="Invasin/intimin_cell_adhesion"/>
</dbReference>
<dbReference type="InterPro" id="IPR006102">
    <property type="entry name" value="Ig-like_GH2"/>
</dbReference>
<dbReference type="SUPFAM" id="SSF49373">
    <property type="entry name" value="Invasin/intimin cell-adhesion fragments"/>
    <property type="match status" value="1"/>
</dbReference>
<dbReference type="PRINTS" id="PR00132">
    <property type="entry name" value="GLHYDRLASE2"/>
</dbReference>
<sequence length="820" mass="91213" precursor="true">MSQALSRLAKLPQSLRSLSMLTLAAVALSLPASLSSADNARQQLTFDFDWRFHLGDVPQGPDPSLDHQQWRQLSVPHDWSIEHSFSPDHASGTGYLPGGIGWYRKSFEVPADWQGREVTLHFDGVYRNSEVWLNGQRLGERPYGYAPFYFRLTPYLKTGETNVLAVRVARQQVADSRWYTGTGIYRHVWLTVTNPVHVDTWGTFVTTPRVTDERADIHVTNEVVNHSEQPAEILVETSVLAPDGSRLGEQSTKSELAAGAKYTFAHWHMVEDPQRWTLDEPTLYTMETRIVENGETVDVVRTPFGIRTYYFDADDGFFLNGQAMKIKGVCLHHDAGVVGAAVPDKVLERRLRIVKQLGANAVRCSHNPMAKELYSLCDEIGLLVMDEAFDEWELGKRKWVKGRNVGRAERFGYNEHFEEWAEQDVEAMVRRGRNHPSIILWSIGNEIDYPGDPYVHPEFFDPAAPPADAGSPKTTRLAVVAPSLIAAVKRHDPTRPVTMALSNVPASNDIGLANMLDVAGYNYQEQFYSRDHRDFPGRVIYGSENGQGPPSWQAVADNDYISSIYLWSGFDFLGEAGEWPNHGSKSGVFDTRGFLKPRAWMHRLNWSDEAIVHLTVNQERRNAPRRLFSTSRTPRLWKTEEGTMIMVLIASNCDRVELTLNGKPLEVSTEKFGPYFRARVPFTAGTLAVSGFKDDQLVATDSLVTPGPAAKLELVADREALAADGQDVAHVEIRVVDEAGTLATDATTEVTVEVTGHGKLLGVDNGDQDDTTNLLSPTKKTSDGRLLAIVKSTRTAGELTITVESAGLAPVELMLPTSSE</sequence>
<dbReference type="InterPro" id="IPR017853">
    <property type="entry name" value="GH"/>
</dbReference>
<gene>
    <name evidence="10" type="primary">lacZ_1</name>
    <name evidence="10" type="ORF">Pan181_11800</name>
</gene>
<dbReference type="InterPro" id="IPR006104">
    <property type="entry name" value="Glyco_hydro_2_N"/>
</dbReference>
<evidence type="ECO:0000259" key="7">
    <source>
        <dbReference type="Pfam" id="PF02837"/>
    </source>
</evidence>
<dbReference type="SUPFAM" id="SSF49785">
    <property type="entry name" value="Galactose-binding domain-like"/>
    <property type="match status" value="1"/>
</dbReference>
<dbReference type="EMBL" id="CP036278">
    <property type="protein sequence ID" value="QDU54995.1"/>
    <property type="molecule type" value="Genomic_DNA"/>
</dbReference>
<comment type="similarity">
    <text evidence="1">Belongs to the glycosyl hydrolase 2 family.</text>
</comment>
<dbReference type="InterPro" id="IPR032311">
    <property type="entry name" value="DUF4982"/>
</dbReference>